<evidence type="ECO:0000313" key="1">
    <source>
        <dbReference type="EMBL" id="RMU70413.1"/>
    </source>
</evidence>
<reference evidence="1 2" key="1">
    <citation type="submission" date="2018-08" db="EMBL/GenBank/DDBJ databases">
        <title>Recombination of ecologically and evolutionarily significant loci maintains genetic cohesion in the Pseudomonas syringae species complex.</title>
        <authorList>
            <person name="Dillon M."/>
            <person name="Thakur S."/>
            <person name="Almeida R.N.D."/>
            <person name="Weir B.S."/>
            <person name="Guttman D.S."/>
        </authorList>
    </citation>
    <scope>NUCLEOTIDE SEQUENCE [LARGE SCALE GENOMIC DNA]</scope>
    <source>
        <strain evidence="1 2">ICMP 11935</strain>
    </source>
</reference>
<accession>A0A3M5WLD6</accession>
<evidence type="ECO:0008006" key="3">
    <source>
        <dbReference type="Google" id="ProtNLM"/>
    </source>
</evidence>
<dbReference type="AlphaFoldDB" id="A0A3M5WLD6"/>
<sequence length="121" mass="13592">MQLGSDTLSGTLLNYFRSLGRQYQTLSLGIKMLDLSAEQHQLAKIVHDYASRFPSTESGDSQLLQGCYDYMLAFKQVLDSSSKVQMDYICLQYSGLFRFAKVMELLAQGIADGVIQVPKEH</sequence>
<evidence type="ECO:0000313" key="2">
    <source>
        <dbReference type="Proteomes" id="UP000274315"/>
    </source>
</evidence>
<dbReference type="EMBL" id="RBUF01000545">
    <property type="protein sequence ID" value="RMU70413.1"/>
    <property type="molecule type" value="Genomic_DNA"/>
</dbReference>
<protein>
    <recommendedName>
        <fullName evidence="3">Arylsulfatase regulatory protein</fullName>
    </recommendedName>
</protein>
<proteinExistence type="predicted"/>
<gene>
    <name evidence="1" type="ORF">ALP24_200085</name>
</gene>
<organism evidence="1 2">
    <name type="scientific">Pseudomonas syringae pv. aptata</name>
    <dbReference type="NCBI Taxonomy" id="83167"/>
    <lineage>
        <taxon>Bacteria</taxon>
        <taxon>Pseudomonadati</taxon>
        <taxon>Pseudomonadota</taxon>
        <taxon>Gammaproteobacteria</taxon>
        <taxon>Pseudomonadales</taxon>
        <taxon>Pseudomonadaceae</taxon>
        <taxon>Pseudomonas</taxon>
        <taxon>Pseudomonas syringae</taxon>
    </lineage>
</organism>
<dbReference type="Proteomes" id="UP000274315">
    <property type="component" value="Unassembled WGS sequence"/>
</dbReference>
<comment type="caution">
    <text evidence="1">The sequence shown here is derived from an EMBL/GenBank/DDBJ whole genome shotgun (WGS) entry which is preliminary data.</text>
</comment>
<name>A0A3M5WLD6_PSEAP</name>